<gene>
    <name evidence="2" type="ORF">RHS03_08229</name>
</gene>
<feature type="region of interest" description="Disordered" evidence="1">
    <location>
        <begin position="1"/>
        <end position="22"/>
    </location>
</feature>
<feature type="non-terminal residue" evidence="2">
    <location>
        <position position="1"/>
    </location>
</feature>
<organism evidence="2 3">
    <name type="scientific">Rhizoctonia solani</name>
    <dbReference type="NCBI Taxonomy" id="456999"/>
    <lineage>
        <taxon>Eukaryota</taxon>
        <taxon>Fungi</taxon>
        <taxon>Dikarya</taxon>
        <taxon>Basidiomycota</taxon>
        <taxon>Agaricomycotina</taxon>
        <taxon>Agaricomycetes</taxon>
        <taxon>Cantharellales</taxon>
        <taxon>Ceratobasidiaceae</taxon>
        <taxon>Rhizoctonia</taxon>
    </lineage>
</organism>
<name>A0A8H7HJW1_9AGAM</name>
<evidence type="ECO:0000256" key="1">
    <source>
        <dbReference type="SAM" id="MobiDB-lite"/>
    </source>
</evidence>
<evidence type="ECO:0000313" key="3">
    <source>
        <dbReference type="Proteomes" id="UP000602905"/>
    </source>
</evidence>
<dbReference type="EMBL" id="JACYCD010000443">
    <property type="protein sequence ID" value="KAF8694150.1"/>
    <property type="molecule type" value="Genomic_DNA"/>
</dbReference>
<accession>A0A8H7HJW1</accession>
<dbReference type="AlphaFoldDB" id="A0A8H7HJW1"/>
<dbReference type="OrthoDB" id="3132471at2759"/>
<reference evidence="2" key="1">
    <citation type="submission" date="2020-09" db="EMBL/GenBank/DDBJ databases">
        <title>Comparative genome analyses of four rice-infecting Rhizoctonia solani isolates reveal extensive enrichment of homogalacturonan modification genes.</title>
        <authorList>
            <person name="Lee D.-Y."/>
            <person name="Jeon J."/>
            <person name="Kim K.-T."/>
            <person name="Cheong K."/>
            <person name="Song H."/>
            <person name="Choi G."/>
            <person name="Ko J."/>
            <person name="Opiyo S.O."/>
            <person name="Zuo S."/>
            <person name="Madhav S."/>
            <person name="Lee Y.-H."/>
            <person name="Wang G.-L."/>
        </authorList>
    </citation>
    <scope>NUCLEOTIDE SEQUENCE</scope>
    <source>
        <strain evidence="2">AG1-IA WGL</strain>
    </source>
</reference>
<proteinExistence type="predicted"/>
<comment type="caution">
    <text evidence="2">The sequence shown here is derived from an EMBL/GenBank/DDBJ whole genome shotgun (WGS) entry which is preliminary data.</text>
</comment>
<evidence type="ECO:0000313" key="2">
    <source>
        <dbReference type="EMBL" id="KAF8694150.1"/>
    </source>
</evidence>
<protein>
    <submittedName>
        <fullName evidence="2">Uncharacterized protein</fullName>
    </submittedName>
</protein>
<dbReference type="Proteomes" id="UP000602905">
    <property type="component" value="Unassembled WGS sequence"/>
</dbReference>
<sequence length="203" mass="22793">MLRTLKVYKRDGPKSESGPWRSPTHIGTCVRLTIGTNEPIKALSLLLTHRDGATAMCRPGVYNINNNHNDYAMMMYGNEEDGTPLTCIDGTNSQTVSTTALFPQFNVKETGPGTNRYTIGSDRFRYNVGADSKNLAGNPHPFTTLDQFEWSIESAGPELFKVHIPNMDAYWFLPDGPSQTHINIEKNQGRPAEVWRMVWVEDN</sequence>
<dbReference type="Gene3D" id="2.80.10.50">
    <property type="match status" value="1"/>
</dbReference>